<keyword evidence="5" id="KW-0808">Transferase</keyword>
<evidence type="ECO:0000256" key="1">
    <source>
        <dbReference type="ARBA" id="ARBA00000085"/>
    </source>
</evidence>
<dbReference type="PROSITE" id="PS50109">
    <property type="entry name" value="HIS_KIN"/>
    <property type="match status" value="1"/>
</dbReference>
<keyword evidence="6" id="KW-0547">Nucleotide-binding</keyword>
<dbReference type="PRINTS" id="PR00344">
    <property type="entry name" value="BCTRLSENSOR"/>
</dbReference>
<evidence type="ECO:0000256" key="9">
    <source>
        <dbReference type="ARBA" id="ARBA00023012"/>
    </source>
</evidence>
<dbReference type="Proteomes" id="UP000053380">
    <property type="component" value="Unassembled WGS sequence"/>
</dbReference>
<dbReference type="CDD" id="cd16922">
    <property type="entry name" value="HATPase_EvgS-ArcB-TorS-like"/>
    <property type="match status" value="1"/>
</dbReference>
<dbReference type="PATRIC" id="fig|915437.3.peg.215"/>
<dbReference type="SUPFAM" id="SSF55874">
    <property type="entry name" value="ATPase domain of HSP90 chaperone/DNA topoisomerase II/histidine kinase"/>
    <property type="match status" value="1"/>
</dbReference>
<accession>A0A011AMP2</accession>
<dbReference type="SMART" id="SM00388">
    <property type="entry name" value="HisKA"/>
    <property type="match status" value="1"/>
</dbReference>
<dbReference type="OrthoDB" id="9760839at2"/>
<dbReference type="CDD" id="cd00130">
    <property type="entry name" value="PAS"/>
    <property type="match status" value="1"/>
</dbReference>
<feature type="domain" description="PAC" evidence="13">
    <location>
        <begin position="81"/>
        <end position="135"/>
    </location>
</feature>
<dbReference type="InterPro" id="IPR004358">
    <property type="entry name" value="Sig_transdc_His_kin-like_C"/>
</dbReference>
<dbReference type="SMART" id="SM00387">
    <property type="entry name" value="HATPase_c"/>
    <property type="match status" value="1"/>
</dbReference>
<dbReference type="InterPro" id="IPR005467">
    <property type="entry name" value="His_kinase_dom"/>
</dbReference>
<dbReference type="EC" id="2.7.13.3" evidence="3"/>
<dbReference type="GO" id="GO:0005524">
    <property type="term" value="F:ATP binding"/>
    <property type="evidence" value="ECO:0007669"/>
    <property type="project" value="UniProtKB-KW"/>
</dbReference>
<dbReference type="GO" id="GO:0000155">
    <property type="term" value="F:phosphorelay sensor kinase activity"/>
    <property type="evidence" value="ECO:0007669"/>
    <property type="project" value="InterPro"/>
</dbReference>
<dbReference type="InterPro" id="IPR001610">
    <property type="entry name" value="PAC"/>
</dbReference>
<dbReference type="Gene3D" id="1.10.287.130">
    <property type="match status" value="1"/>
</dbReference>
<proteinExistence type="inferred from homology"/>
<dbReference type="Gene3D" id="3.30.565.10">
    <property type="entry name" value="Histidine kinase-like ATPase, C-terminal domain"/>
    <property type="match status" value="1"/>
</dbReference>
<dbReference type="NCBIfam" id="TIGR00229">
    <property type="entry name" value="sensory_box"/>
    <property type="match status" value="1"/>
</dbReference>
<dbReference type="HOGENOM" id="CLU_000445_114_57_9"/>
<dbReference type="SUPFAM" id="SSF47384">
    <property type="entry name" value="Homodimeric domain of signal transducing histidine kinase"/>
    <property type="match status" value="1"/>
</dbReference>
<evidence type="ECO:0000256" key="8">
    <source>
        <dbReference type="ARBA" id="ARBA00022840"/>
    </source>
</evidence>
<evidence type="ECO:0000256" key="5">
    <source>
        <dbReference type="ARBA" id="ARBA00022679"/>
    </source>
</evidence>
<dbReference type="Gene3D" id="3.30.450.20">
    <property type="entry name" value="PAS domain"/>
    <property type="match status" value="1"/>
</dbReference>
<dbReference type="InterPro" id="IPR000700">
    <property type="entry name" value="PAS-assoc_C"/>
</dbReference>
<evidence type="ECO:0000256" key="3">
    <source>
        <dbReference type="ARBA" id="ARBA00012438"/>
    </source>
</evidence>
<comment type="similarity">
    <text evidence="2">In the N-terminal section; belongs to the phytochrome family.</text>
</comment>
<keyword evidence="9" id="KW-0902">Two-component regulatory system</keyword>
<evidence type="ECO:0000256" key="4">
    <source>
        <dbReference type="ARBA" id="ARBA00022553"/>
    </source>
</evidence>
<comment type="caution">
    <text evidence="14">The sequence shown here is derived from an EMBL/GenBank/DDBJ whole genome shotgun (WGS) entry which is preliminary data.</text>
</comment>
<dbReference type="Pfam" id="PF00512">
    <property type="entry name" value="HisKA"/>
    <property type="match status" value="1"/>
</dbReference>
<gene>
    <name evidence="14" type="ORF">SacsacDRAFT_0206</name>
</gene>
<evidence type="ECO:0000313" key="15">
    <source>
        <dbReference type="Proteomes" id="UP000053380"/>
    </source>
</evidence>
<dbReference type="Pfam" id="PF02518">
    <property type="entry name" value="HATPase_c"/>
    <property type="match status" value="1"/>
</dbReference>
<evidence type="ECO:0000259" key="13">
    <source>
        <dbReference type="PROSITE" id="PS50113"/>
    </source>
</evidence>
<evidence type="ECO:0000256" key="10">
    <source>
        <dbReference type="ARBA" id="ARBA00074306"/>
    </source>
</evidence>
<dbReference type="Pfam" id="PF13426">
    <property type="entry name" value="PAS_9"/>
    <property type="match status" value="1"/>
</dbReference>
<protein>
    <recommendedName>
        <fullName evidence="10">Circadian input-output histidine kinase CikA</fullName>
        <ecNumber evidence="3">2.7.13.3</ecNumber>
    </recommendedName>
</protein>
<dbReference type="InterPro" id="IPR003594">
    <property type="entry name" value="HATPase_dom"/>
</dbReference>
<feature type="domain" description="PAS" evidence="12">
    <location>
        <begin position="7"/>
        <end position="80"/>
    </location>
</feature>
<evidence type="ECO:0000256" key="2">
    <source>
        <dbReference type="ARBA" id="ARBA00006402"/>
    </source>
</evidence>
<dbReference type="SUPFAM" id="SSF55785">
    <property type="entry name" value="PYP-like sensor domain (PAS domain)"/>
    <property type="match status" value="1"/>
</dbReference>
<dbReference type="InterPro" id="IPR036097">
    <property type="entry name" value="HisK_dim/P_sf"/>
</dbReference>
<dbReference type="SMART" id="SM00086">
    <property type="entry name" value="PAC"/>
    <property type="match status" value="1"/>
</dbReference>
<keyword evidence="8" id="KW-0067">ATP-binding</keyword>
<keyword evidence="4" id="KW-0597">Phosphoprotein</keyword>
<evidence type="ECO:0000259" key="12">
    <source>
        <dbReference type="PROSITE" id="PS50112"/>
    </source>
</evidence>
<feature type="domain" description="Histidine kinase" evidence="11">
    <location>
        <begin position="153"/>
        <end position="377"/>
    </location>
</feature>
<comment type="catalytic activity">
    <reaction evidence="1">
        <text>ATP + protein L-histidine = ADP + protein N-phospho-L-histidine.</text>
        <dbReference type="EC" id="2.7.13.3"/>
    </reaction>
</comment>
<dbReference type="EMBL" id="JFBU01000001">
    <property type="protein sequence ID" value="EXG83241.1"/>
    <property type="molecule type" value="Genomic_DNA"/>
</dbReference>
<dbReference type="InterPro" id="IPR003661">
    <property type="entry name" value="HisK_dim/P_dom"/>
</dbReference>
<sequence length="385" mass="43258">MNDLPASKPDWPHIIGELRSSVTITDATDPKQPLIFVNEYFLQLTGYSREEVIGRNCRFLQGADTRSETAREIREALSKCMPVRTEILNYRRDGSTFWNELNIDPIFDAEGRCVLFVGLQYDVTDRKLLEEEATHAARSAHSQSRALMEFMGKLNHEMRNNMNGMLGMIDVVLMDESLPEDVREYLEIAKGSGDTLLNMANDALDFAGAADGRIRLEHIEFNPKHVLDSIVKTHRLRAEEKGLNLILDTQSLHSQRLYGDPHRLRQVLDNLIGNALKFTQSGSITLIAEEMPADRSSGLTPMRFSVRDTGIGIPEEHMDKLFKAFSQTDASHARVYGGSGLGLKICEELVQLMGGTIFAESRQGEGSTFRVELPFSPEDPHHLLT</sequence>
<evidence type="ECO:0000259" key="11">
    <source>
        <dbReference type="PROSITE" id="PS50109"/>
    </source>
</evidence>
<dbReference type="AlphaFoldDB" id="A0A011AMP2"/>
<dbReference type="InterPro" id="IPR035965">
    <property type="entry name" value="PAS-like_dom_sf"/>
</dbReference>
<keyword evidence="7" id="KW-0418">Kinase</keyword>
<dbReference type="PANTHER" id="PTHR45339:SF5">
    <property type="entry name" value="HISTIDINE KINASE"/>
    <property type="match status" value="1"/>
</dbReference>
<dbReference type="PANTHER" id="PTHR45339">
    <property type="entry name" value="HYBRID SIGNAL TRANSDUCTION HISTIDINE KINASE J"/>
    <property type="match status" value="1"/>
</dbReference>
<name>A0A011AMP2_9BACL</name>
<dbReference type="CDD" id="cd00082">
    <property type="entry name" value="HisKA"/>
    <property type="match status" value="1"/>
</dbReference>
<dbReference type="PROSITE" id="PS50113">
    <property type="entry name" value="PAC"/>
    <property type="match status" value="1"/>
</dbReference>
<dbReference type="PROSITE" id="PS50112">
    <property type="entry name" value="PAS"/>
    <property type="match status" value="1"/>
</dbReference>
<keyword evidence="15" id="KW-1185">Reference proteome</keyword>
<dbReference type="FunFam" id="3.30.565.10:FF:000010">
    <property type="entry name" value="Sensor histidine kinase RcsC"/>
    <property type="match status" value="1"/>
</dbReference>
<organism evidence="14 15">
    <name type="scientific">Saccharibacillus sacchari DSM 19268</name>
    <dbReference type="NCBI Taxonomy" id="915437"/>
    <lineage>
        <taxon>Bacteria</taxon>
        <taxon>Bacillati</taxon>
        <taxon>Bacillota</taxon>
        <taxon>Bacilli</taxon>
        <taxon>Bacillales</taxon>
        <taxon>Paenibacillaceae</taxon>
        <taxon>Saccharibacillus</taxon>
    </lineage>
</organism>
<evidence type="ECO:0000256" key="6">
    <source>
        <dbReference type="ARBA" id="ARBA00022741"/>
    </source>
</evidence>
<evidence type="ECO:0000256" key="7">
    <source>
        <dbReference type="ARBA" id="ARBA00022777"/>
    </source>
</evidence>
<reference evidence="14 15" key="1">
    <citation type="submission" date="2013-07" db="EMBL/GenBank/DDBJ databases">
        <authorList>
            <consortium name="DOE Joint Genome Institute"/>
            <person name="Anderson I."/>
            <person name="Huntemann M."/>
            <person name="Han J."/>
            <person name="Chen A."/>
            <person name="Kyrpides N."/>
            <person name="Mavromatis K."/>
            <person name="Markowitz V."/>
            <person name="Palaniappan K."/>
            <person name="Ivanova N."/>
            <person name="Schaumberg A."/>
            <person name="Pati A."/>
            <person name="Liolios K."/>
            <person name="Nordberg H.P."/>
            <person name="Cantor M.N."/>
            <person name="Hua S.X."/>
            <person name="Woyke T."/>
        </authorList>
    </citation>
    <scope>NUCLEOTIDE SEQUENCE [LARGE SCALE GENOMIC DNA]</scope>
    <source>
        <strain evidence="14 15">DSM 19268</strain>
    </source>
</reference>
<dbReference type="InterPro" id="IPR000014">
    <property type="entry name" value="PAS"/>
</dbReference>
<dbReference type="RefSeq" id="WP_051506764.1">
    <property type="nucleotide sequence ID" value="NZ_KK073875.1"/>
</dbReference>
<evidence type="ECO:0000313" key="14">
    <source>
        <dbReference type="EMBL" id="EXG83241.1"/>
    </source>
</evidence>
<dbReference type="InterPro" id="IPR036890">
    <property type="entry name" value="HATPase_C_sf"/>
</dbReference>